<evidence type="ECO:0000256" key="1">
    <source>
        <dbReference type="SAM" id="MobiDB-lite"/>
    </source>
</evidence>
<dbReference type="EMBL" id="BRVS01000004">
    <property type="protein sequence ID" value="GLB66439.1"/>
    <property type="molecule type" value="Genomic_DNA"/>
</dbReference>
<comment type="caution">
    <text evidence="2">The sequence shown here is derived from an EMBL/GenBank/DDBJ whole genome shotgun (WGS) entry which is preliminary data.</text>
</comment>
<proteinExistence type="predicted"/>
<reference evidence="2 3" key="1">
    <citation type="journal article" date="2023" name="Int. J. Syst. Evol. Microbiol.">
        <title>Arthrobacter mangrovi sp. nov., an actinobacterium isolated from the rhizosphere of a mangrove.</title>
        <authorList>
            <person name="Hamada M."/>
            <person name="Saitou S."/>
            <person name="Enomoto N."/>
            <person name="Nanri K."/>
            <person name="Hidaka K."/>
            <person name="Miura T."/>
            <person name="Tamura T."/>
        </authorList>
    </citation>
    <scope>NUCLEOTIDE SEQUENCE [LARGE SCALE GENOMIC DNA]</scope>
    <source>
        <strain evidence="2 3">NBRC 112813</strain>
    </source>
</reference>
<evidence type="ECO:0000313" key="2">
    <source>
        <dbReference type="EMBL" id="GLB66439.1"/>
    </source>
</evidence>
<organism evidence="2 3">
    <name type="scientific">Arthrobacter mangrovi</name>
    <dbReference type="NCBI Taxonomy" id="2966350"/>
    <lineage>
        <taxon>Bacteria</taxon>
        <taxon>Bacillati</taxon>
        <taxon>Actinomycetota</taxon>
        <taxon>Actinomycetes</taxon>
        <taxon>Micrococcales</taxon>
        <taxon>Micrococcaceae</taxon>
        <taxon>Arthrobacter</taxon>
    </lineage>
</organism>
<evidence type="ECO:0000313" key="3">
    <source>
        <dbReference type="Proteomes" id="UP001209654"/>
    </source>
</evidence>
<accession>A0ABQ5MR32</accession>
<protein>
    <submittedName>
        <fullName evidence="2">Uncharacterized protein</fullName>
    </submittedName>
</protein>
<dbReference type="Proteomes" id="UP001209654">
    <property type="component" value="Unassembled WGS sequence"/>
</dbReference>
<gene>
    <name evidence="2" type="ORF">AHIS1636_08780</name>
</gene>
<name>A0ABQ5MR32_9MICC</name>
<keyword evidence="3" id="KW-1185">Reference proteome</keyword>
<feature type="region of interest" description="Disordered" evidence="1">
    <location>
        <begin position="1"/>
        <end position="23"/>
    </location>
</feature>
<sequence length="84" mass="8458">MSGGFQIGDVAAQGGRPDAEPVGEIRGAHFAGVADQPHDALERDAGPGGIRGNVVGAAHCALEGVDLPDELFGGAGFYSHGYLK</sequence>